<reference evidence="2 3" key="1">
    <citation type="submission" date="2018-05" db="EMBL/GenBank/DDBJ databases">
        <title>Mucilaginibacter hurinus sp. nov., isolated from briquette warehouse soil.</title>
        <authorList>
            <person name="Choi L."/>
        </authorList>
    </citation>
    <scope>NUCLEOTIDE SEQUENCE [LARGE SCALE GENOMIC DNA]</scope>
    <source>
        <strain evidence="2 3">ZR32</strain>
    </source>
</reference>
<dbReference type="EMBL" id="QGDC01000010">
    <property type="protein sequence ID" value="RCH53787.1"/>
    <property type="molecule type" value="Genomic_DNA"/>
</dbReference>
<evidence type="ECO:0000313" key="2">
    <source>
        <dbReference type="EMBL" id="RCH53787.1"/>
    </source>
</evidence>
<dbReference type="AlphaFoldDB" id="A0A367GJY4"/>
<accession>A0A367GJY4</accession>
<organism evidence="2 3">
    <name type="scientific">Mucilaginibacter hurinus</name>
    <dbReference type="NCBI Taxonomy" id="2201324"/>
    <lineage>
        <taxon>Bacteria</taxon>
        <taxon>Pseudomonadati</taxon>
        <taxon>Bacteroidota</taxon>
        <taxon>Sphingobacteriia</taxon>
        <taxon>Sphingobacteriales</taxon>
        <taxon>Sphingobacteriaceae</taxon>
        <taxon>Mucilaginibacter</taxon>
    </lineage>
</organism>
<keyword evidence="3" id="KW-1185">Reference proteome</keyword>
<dbReference type="OrthoDB" id="9793489at2"/>
<evidence type="ECO:0000259" key="1">
    <source>
        <dbReference type="Pfam" id="PF00144"/>
    </source>
</evidence>
<feature type="domain" description="Beta-lactamase-related" evidence="1">
    <location>
        <begin position="72"/>
        <end position="213"/>
    </location>
</feature>
<dbReference type="Gene3D" id="3.40.710.10">
    <property type="entry name" value="DD-peptidase/beta-lactamase superfamily"/>
    <property type="match status" value="1"/>
</dbReference>
<gene>
    <name evidence="2" type="ORF">DJ568_16250</name>
</gene>
<dbReference type="PROSITE" id="PS51257">
    <property type="entry name" value="PROKAR_LIPOPROTEIN"/>
    <property type="match status" value="1"/>
</dbReference>
<comment type="caution">
    <text evidence="2">The sequence shown here is derived from an EMBL/GenBank/DDBJ whole genome shotgun (WGS) entry which is preliminary data.</text>
</comment>
<proteinExistence type="predicted"/>
<dbReference type="Pfam" id="PF00144">
    <property type="entry name" value="Beta-lactamase"/>
    <property type="match status" value="1"/>
</dbReference>
<name>A0A367GJY4_9SPHI</name>
<dbReference type="InterPro" id="IPR012338">
    <property type="entry name" value="Beta-lactam/transpept-like"/>
</dbReference>
<dbReference type="InterPro" id="IPR050789">
    <property type="entry name" value="Diverse_Enzym_Activities"/>
</dbReference>
<sequence>MKNIYLSLILIVLGIGCSKSKKDNTVNSDTLQAILDKKVSSYKILMQSKAIGMGLYIKDEVSDMYLSSGFPESHKENIRFRGASTTKTFTAAAILRLQEQGKLNIDDKITANIHGSTEPYVPNSADYEVPYKEEITIRQLLSHRAGIFDVTNTPIPDTVKAPYAGQDYTEYLQAIKGDTYTFEFLDLIGVAARHKLSYFKPGSAYHYSNTGYNM</sequence>
<evidence type="ECO:0000313" key="3">
    <source>
        <dbReference type="Proteomes" id="UP000253209"/>
    </source>
</evidence>
<dbReference type="PANTHER" id="PTHR43283">
    <property type="entry name" value="BETA-LACTAMASE-RELATED"/>
    <property type="match status" value="1"/>
</dbReference>
<protein>
    <recommendedName>
        <fullName evidence="1">Beta-lactamase-related domain-containing protein</fullName>
    </recommendedName>
</protein>
<dbReference type="Proteomes" id="UP000253209">
    <property type="component" value="Unassembled WGS sequence"/>
</dbReference>
<dbReference type="SUPFAM" id="SSF56601">
    <property type="entry name" value="beta-lactamase/transpeptidase-like"/>
    <property type="match status" value="1"/>
</dbReference>
<dbReference type="InterPro" id="IPR001466">
    <property type="entry name" value="Beta-lactam-related"/>
</dbReference>